<dbReference type="InterPro" id="IPR002864">
    <property type="entry name" value="Acyl-ACP_thioesterase_NHD"/>
</dbReference>
<protein>
    <submittedName>
        <fullName evidence="10">Acyl-ACP thioesterase</fullName>
    </submittedName>
</protein>
<keyword evidence="3" id="KW-0378">Hydrolase</keyword>
<accession>A0A4V6HS11</accession>
<evidence type="ECO:0000256" key="6">
    <source>
        <dbReference type="ARBA" id="ARBA00023098"/>
    </source>
</evidence>
<evidence type="ECO:0000256" key="5">
    <source>
        <dbReference type="ARBA" id="ARBA00022946"/>
    </source>
</evidence>
<dbReference type="Proteomes" id="UP000306509">
    <property type="component" value="Unassembled WGS sequence"/>
</dbReference>
<gene>
    <name evidence="10" type="ORF">DSM106044_01899</name>
</gene>
<keyword evidence="5" id="KW-0809">Transit peptide</keyword>
<dbReference type="PANTHER" id="PTHR31727">
    <property type="entry name" value="OLEOYL-ACYL CARRIER PROTEIN THIOESTERASE 1, CHLOROPLASTIC"/>
    <property type="match status" value="1"/>
</dbReference>
<keyword evidence="11" id="KW-1185">Reference proteome</keyword>
<dbReference type="InterPro" id="IPR029069">
    <property type="entry name" value="HotDog_dom_sf"/>
</dbReference>
<dbReference type="GO" id="GO:0016297">
    <property type="term" value="F:fatty acyl-[ACP] hydrolase activity"/>
    <property type="evidence" value="ECO:0007669"/>
    <property type="project" value="InterPro"/>
</dbReference>
<evidence type="ECO:0000259" key="8">
    <source>
        <dbReference type="Pfam" id="PF01643"/>
    </source>
</evidence>
<name>A0A4V6HS11_9FIRM</name>
<dbReference type="GO" id="GO:0000036">
    <property type="term" value="F:acyl carrier activity"/>
    <property type="evidence" value="ECO:0007669"/>
    <property type="project" value="TreeGrafter"/>
</dbReference>
<feature type="domain" description="Acyl-ACP thioesterase N-terminal hotdog" evidence="8">
    <location>
        <begin position="4"/>
        <end position="123"/>
    </location>
</feature>
<dbReference type="EMBL" id="QGQD01000043">
    <property type="protein sequence ID" value="TLD01108.1"/>
    <property type="molecule type" value="Genomic_DNA"/>
</dbReference>
<dbReference type="Pfam" id="PF20791">
    <property type="entry name" value="Acyl-ACP_TE_C"/>
    <property type="match status" value="1"/>
</dbReference>
<evidence type="ECO:0000256" key="3">
    <source>
        <dbReference type="ARBA" id="ARBA00022801"/>
    </source>
</evidence>
<keyword evidence="4" id="KW-0276">Fatty acid metabolism</keyword>
<reference evidence="10 11" key="1">
    <citation type="journal article" date="2019" name="Anaerobe">
        <title>Detection of Robinsoniella peoriensis in multiple bone samples of a trauma patient.</title>
        <authorList>
            <person name="Schrottner P."/>
            <person name="Hartwich K."/>
            <person name="Bunk B."/>
            <person name="Schober I."/>
            <person name="Helbig S."/>
            <person name="Rudolph W.W."/>
            <person name="Gunzer F."/>
        </authorList>
    </citation>
    <scope>NUCLEOTIDE SEQUENCE [LARGE SCALE GENOMIC DNA]</scope>
    <source>
        <strain evidence="10 11">DSM 106044</strain>
    </source>
</reference>
<dbReference type="SUPFAM" id="SSF54637">
    <property type="entry name" value="Thioesterase/thiol ester dehydrase-isomerase"/>
    <property type="match status" value="2"/>
</dbReference>
<feature type="domain" description="Acyl-ACP thioesterase-like C-terminal" evidence="9">
    <location>
        <begin position="151"/>
        <end position="203"/>
    </location>
</feature>
<comment type="similarity">
    <text evidence="1">Belongs to the acyl-ACP thioesterase family.</text>
</comment>
<proteinExistence type="inferred from homology"/>
<evidence type="ECO:0000259" key="9">
    <source>
        <dbReference type="Pfam" id="PF20791"/>
    </source>
</evidence>
<dbReference type="Pfam" id="PF01643">
    <property type="entry name" value="Acyl-ACP_TE"/>
    <property type="match status" value="1"/>
</dbReference>
<dbReference type="CDD" id="cd00586">
    <property type="entry name" value="4HBT"/>
    <property type="match status" value="1"/>
</dbReference>
<evidence type="ECO:0000256" key="4">
    <source>
        <dbReference type="ARBA" id="ARBA00022832"/>
    </source>
</evidence>
<comment type="caution">
    <text evidence="10">The sequence shown here is derived from an EMBL/GenBank/DDBJ whole genome shotgun (WGS) entry which is preliminary data.</text>
</comment>
<evidence type="ECO:0000256" key="7">
    <source>
        <dbReference type="ARBA" id="ARBA00023160"/>
    </source>
</evidence>
<evidence type="ECO:0000256" key="1">
    <source>
        <dbReference type="ARBA" id="ARBA00006500"/>
    </source>
</evidence>
<evidence type="ECO:0000313" key="10">
    <source>
        <dbReference type="EMBL" id="TLD01108.1"/>
    </source>
</evidence>
<dbReference type="AlphaFoldDB" id="A0A4V6HS11"/>
<sequence>MSYQFDSRVRYSEIGMDQKLTLNAIVNYFQDSSTFHSEEVGLGLKNLTKRNRVWVLSSWQIVVDRYPELGEKITVQTWPYDFKGFYGSRNFALADENGKRIAYANSLWIFVDTETGHPAKISEAESDGYQLEEKLSMDYAPRKIPVPAECEQREPFPVLRCHLDTNRHVNNGQYIQMAEEYLPEAFMVHQVRVEYKKSAVLHDLIIPRVHAEEGRITTALCDEEEKPYAIVEFTAQA</sequence>
<dbReference type="OrthoDB" id="9801517at2"/>
<evidence type="ECO:0000313" key="11">
    <source>
        <dbReference type="Proteomes" id="UP000306509"/>
    </source>
</evidence>
<dbReference type="InterPro" id="IPR045023">
    <property type="entry name" value="FATA/B"/>
</dbReference>
<evidence type="ECO:0000256" key="2">
    <source>
        <dbReference type="ARBA" id="ARBA00022516"/>
    </source>
</evidence>
<dbReference type="InterPro" id="IPR049427">
    <property type="entry name" value="Acyl-ACP_TE_C"/>
</dbReference>
<dbReference type="PANTHER" id="PTHR31727:SF6">
    <property type="entry name" value="OLEOYL-ACYL CARRIER PROTEIN THIOESTERASE 1, CHLOROPLASTIC"/>
    <property type="match status" value="1"/>
</dbReference>
<keyword evidence="2" id="KW-0444">Lipid biosynthesis</keyword>
<dbReference type="Gene3D" id="3.10.129.10">
    <property type="entry name" value="Hotdog Thioesterase"/>
    <property type="match status" value="1"/>
</dbReference>
<dbReference type="RefSeq" id="WP_027296022.1">
    <property type="nucleotide sequence ID" value="NZ_CABMJZ010000020.1"/>
</dbReference>
<dbReference type="STRING" id="180332.GCA_000797495_04836"/>
<organism evidence="10 11">
    <name type="scientific">Robinsoniella peoriensis</name>
    <dbReference type="NCBI Taxonomy" id="180332"/>
    <lineage>
        <taxon>Bacteria</taxon>
        <taxon>Bacillati</taxon>
        <taxon>Bacillota</taxon>
        <taxon>Clostridia</taxon>
        <taxon>Lachnospirales</taxon>
        <taxon>Lachnospiraceae</taxon>
        <taxon>Robinsoniella</taxon>
    </lineage>
</organism>
<keyword evidence="6" id="KW-0443">Lipid metabolism</keyword>
<keyword evidence="7" id="KW-0275">Fatty acid biosynthesis</keyword>